<keyword evidence="4" id="KW-1185">Reference proteome</keyword>
<evidence type="ECO:0000313" key="4">
    <source>
        <dbReference type="Proteomes" id="UP000094526"/>
    </source>
</evidence>
<name>A0A1C1D188_9EURO</name>
<proteinExistence type="predicted"/>
<evidence type="ECO:0000313" key="3">
    <source>
        <dbReference type="EMBL" id="OCT54494.1"/>
    </source>
</evidence>
<dbReference type="OrthoDB" id="4160889at2759"/>
<organism evidence="3 4">
    <name type="scientific">Cladophialophora carrionii</name>
    <dbReference type="NCBI Taxonomy" id="86049"/>
    <lineage>
        <taxon>Eukaryota</taxon>
        <taxon>Fungi</taxon>
        <taxon>Dikarya</taxon>
        <taxon>Ascomycota</taxon>
        <taxon>Pezizomycotina</taxon>
        <taxon>Eurotiomycetes</taxon>
        <taxon>Chaetothyriomycetidae</taxon>
        <taxon>Chaetothyriales</taxon>
        <taxon>Herpotrichiellaceae</taxon>
        <taxon>Cladophialophora</taxon>
    </lineage>
</organism>
<reference evidence="4" key="1">
    <citation type="submission" date="2015-07" db="EMBL/GenBank/DDBJ databases">
        <authorList>
            <person name="Teixeira M.M."/>
            <person name="Souza R.C."/>
            <person name="Almeida L.G."/>
            <person name="Vicente V.A."/>
            <person name="de Hoog S."/>
            <person name="Bocca A.L."/>
            <person name="de Almeida S.R."/>
            <person name="Vasconcelos A.T."/>
            <person name="Felipe M.S."/>
        </authorList>
    </citation>
    <scope>NUCLEOTIDE SEQUENCE [LARGE SCALE GENOMIC DNA]</scope>
    <source>
        <strain evidence="4">KSF</strain>
    </source>
</reference>
<sequence length="132" mass="14236">MASTEDNKLAFVMMVLKNSDMKPDWKAIAIEAGISLPGNAQAKLRKIAQAAGYKLVNGNQIVELDGTEDAAKTATATPTKKRKSPTKKEKAAKDESSNETATESPTKKTKLTQAASDSPQEEVKQEVEDEEV</sequence>
<feature type="domain" description="Myb-like DNA-binding" evidence="2">
    <location>
        <begin position="6"/>
        <end position="51"/>
    </location>
</feature>
<dbReference type="Proteomes" id="UP000094526">
    <property type="component" value="Unassembled WGS sequence"/>
</dbReference>
<evidence type="ECO:0000259" key="2">
    <source>
        <dbReference type="Pfam" id="PF22980"/>
    </source>
</evidence>
<dbReference type="Pfam" id="PF22980">
    <property type="entry name" value="Myb_DNA-bind_8"/>
    <property type="match status" value="1"/>
</dbReference>
<comment type="caution">
    <text evidence="3">The sequence shown here is derived from an EMBL/GenBank/DDBJ whole genome shotgun (WGS) entry which is preliminary data.</text>
</comment>
<accession>A0A1C1D188</accession>
<dbReference type="VEuPathDB" id="FungiDB:CLCR_00978"/>
<protein>
    <recommendedName>
        <fullName evidence="2">Myb-like DNA-binding domain-containing protein</fullName>
    </recommendedName>
</protein>
<feature type="compositionally biased region" description="Basic and acidic residues" evidence="1">
    <location>
        <begin position="86"/>
        <end position="96"/>
    </location>
</feature>
<dbReference type="EMBL" id="LGRB01000004">
    <property type="protein sequence ID" value="OCT54494.1"/>
    <property type="molecule type" value="Genomic_DNA"/>
</dbReference>
<gene>
    <name evidence="3" type="ORF">CLCR_00978</name>
</gene>
<feature type="region of interest" description="Disordered" evidence="1">
    <location>
        <begin position="64"/>
        <end position="132"/>
    </location>
</feature>
<dbReference type="VEuPathDB" id="FungiDB:G647_01752"/>
<evidence type="ECO:0000256" key="1">
    <source>
        <dbReference type="SAM" id="MobiDB-lite"/>
    </source>
</evidence>
<dbReference type="InterPro" id="IPR054505">
    <property type="entry name" value="Myb_DNA-bind_8"/>
</dbReference>
<dbReference type="AlphaFoldDB" id="A0A1C1D188"/>